<reference evidence="2 3" key="1">
    <citation type="submission" date="2019-09" db="EMBL/GenBank/DDBJ databases">
        <title>A chromosome-level genome assembly of the Chinese tupelo Nyssa sinensis.</title>
        <authorList>
            <person name="Yang X."/>
            <person name="Kang M."/>
            <person name="Yang Y."/>
            <person name="Xiong H."/>
            <person name="Wang M."/>
            <person name="Zhang Z."/>
            <person name="Wang Z."/>
            <person name="Wu H."/>
            <person name="Ma T."/>
            <person name="Liu J."/>
            <person name="Xi Z."/>
        </authorList>
    </citation>
    <scope>NUCLEOTIDE SEQUENCE [LARGE SCALE GENOMIC DNA]</scope>
    <source>
        <strain evidence="2">J267</strain>
        <tissue evidence="2">Leaf</tissue>
    </source>
</reference>
<protein>
    <submittedName>
        <fullName evidence="2">Uncharacterized protein</fullName>
    </submittedName>
</protein>
<feature type="region of interest" description="Disordered" evidence="1">
    <location>
        <begin position="1"/>
        <end position="44"/>
    </location>
</feature>
<evidence type="ECO:0000313" key="3">
    <source>
        <dbReference type="Proteomes" id="UP000325577"/>
    </source>
</evidence>
<name>A0A5J5AQ58_9ASTE</name>
<evidence type="ECO:0000313" key="2">
    <source>
        <dbReference type="EMBL" id="KAA8532328.1"/>
    </source>
</evidence>
<dbReference type="EMBL" id="CM018042">
    <property type="protein sequence ID" value="KAA8532328.1"/>
    <property type="molecule type" value="Genomic_DNA"/>
</dbReference>
<accession>A0A5J5AQ58</accession>
<sequence length="256" mass="27783">MSNESLARNEEGGNTGSDVRPIDVTASGTSVSSRDPSHFDPSLPQIKDDGDLVAFIAKYQDAFLEDMIINLSGKESSGVPCSREQPRKQVVEGLTIDILESGLFGIPIGIPFESREYNPRYNPNREGSLQVPLKRREFGTDGRMREFMVMVHLKEAPLSSTISMVNRFSGSVPPLTGVTKKCVTQDAQVGRPLTFPPVEIEVAVIGGEAEEQAPLVEKPQSSSDLVVDANGVAEQETVTIRIGTELDFHLPKGADD</sequence>
<keyword evidence="3" id="KW-1185">Reference proteome</keyword>
<evidence type="ECO:0000256" key="1">
    <source>
        <dbReference type="SAM" id="MobiDB-lite"/>
    </source>
</evidence>
<dbReference type="OrthoDB" id="1750920at2759"/>
<organism evidence="2 3">
    <name type="scientific">Nyssa sinensis</name>
    <dbReference type="NCBI Taxonomy" id="561372"/>
    <lineage>
        <taxon>Eukaryota</taxon>
        <taxon>Viridiplantae</taxon>
        <taxon>Streptophyta</taxon>
        <taxon>Embryophyta</taxon>
        <taxon>Tracheophyta</taxon>
        <taxon>Spermatophyta</taxon>
        <taxon>Magnoliopsida</taxon>
        <taxon>eudicotyledons</taxon>
        <taxon>Gunneridae</taxon>
        <taxon>Pentapetalae</taxon>
        <taxon>asterids</taxon>
        <taxon>Cornales</taxon>
        <taxon>Nyssaceae</taxon>
        <taxon>Nyssa</taxon>
    </lineage>
</organism>
<proteinExistence type="predicted"/>
<gene>
    <name evidence="2" type="ORF">F0562_032417</name>
</gene>
<dbReference type="Proteomes" id="UP000325577">
    <property type="component" value="Linkage Group LG19"/>
</dbReference>
<dbReference type="AlphaFoldDB" id="A0A5J5AQ58"/>